<dbReference type="InterPro" id="IPR005551">
    <property type="entry name" value="CitX"/>
</dbReference>
<dbReference type="RefSeq" id="WP_169403571.1">
    <property type="nucleotide sequence ID" value="NZ_JAADJU010000006.1"/>
</dbReference>
<reference evidence="6 7" key="1">
    <citation type="submission" date="2020-01" db="EMBL/GenBank/DDBJ databases">
        <authorList>
            <person name="Lee S.D."/>
        </authorList>
    </citation>
    <scope>NUCLEOTIDE SEQUENCE [LARGE SCALE GENOMIC DNA]</scope>
    <source>
        <strain evidence="6 7">SAP-1</strain>
    </source>
</reference>
<keyword evidence="6" id="KW-0456">Lyase</keyword>
<evidence type="ECO:0000256" key="3">
    <source>
        <dbReference type="ARBA" id="ARBA00022679"/>
    </source>
</evidence>
<protein>
    <recommendedName>
        <fullName evidence="2">Apo-citrate lyase phosphoribosyl-dephospho-CoA transferase</fullName>
        <ecNumber evidence="1">2.7.7.61</ecNumber>
    </recommendedName>
</protein>
<dbReference type="GO" id="GO:0016829">
    <property type="term" value="F:lyase activity"/>
    <property type="evidence" value="ECO:0007669"/>
    <property type="project" value="UniProtKB-KW"/>
</dbReference>
<evidence type="ECO:0000313" key="7">
    <source>
        <dbReference type="Proteomes" id="UP000585363"/>
    </source>
</evidence>
<dbReference type="GO" id="GO:0051191">
    <property type="term" value="P:prosthetic group biosynthetic process"/>
    <property type="evidence" value="ECO:0007669"/>
    <property type="project" value="InterPro"/>
</dbReference>
<evidence type="ECO:0000256" key="5">
    <source>
        <dbReference type="ARBA" id="ARBA00048574"/>
    </source>
</evidence>
<keyword evidence="3 6" id="KW-0808">Transferase</keyword>
<evidence type="ECO:0000256" key="4">
    <source>
        <dbReference type="ARBA" id="ARBA00022695"/>
    </source>
</evidence>
<dbReference type="Proteomes" id="UP000585363">
    <property type="component" value="Unassembled WGS sequence"/>
</dbReference>
<sequence length="179" mass="20070">MSMTLPEQATVGLEQLLAAKERRAARQNRWLNSYQGALVSLTLVTPGEVKDSPRYRLSMQEAIASCHQLLQQRHWPVLAHEVFWLATGPEAFWAVAHGAAELKAATVALEQAHALGRLWDIDVLSQQEGIIGRRSLDQAARHCLLCEQPAHACARSRQHPLPQIIEKIEDLIDGYFIPR</sequence>
<proteinExistence type="predicted"/>
<dbReference type="EC" id="2.7.7.61" evidence="1"/>
<comment type="catalytic activity">
    <reaction evidence="5">
        <text>apo-[citrate lyase ACP] + 2'-(5''-triphospho-alpha-D-ribosyl)-3'-dephospho-CoA = holo-[citrate lyase ACP] + diphosphate</text>
        <dbReference type="Rhea" id="RHEA:16333"/>
        <dbReference type="Rhea" id="RHEA-COMP:10157"/>
        <dbReference type="Rhea" id="RHEA-COMP:10158"/>
        <dbReference type="ChEBI" id="CHEBI:29999"/>
        <dbReference type="ChEBI" id="CHEBI:33019"/>
        <dbReference type="ChEBI" id="CHEBI:61378"/>
        <dbReference type="ChEBI" id="CHEBI:82683"/>
        <dbReference type="EC" id="2.7.7.61"/>
    </reaction>
</comment>
<evidence type="ECO:0000256" key="1">
    <source>
        <dbReference type="ARBA" id="ARBA00012524"/>
    </source>
</evidence>
<gene>
    <name evidence="6" type="primary">citX</name>
    <name evidence="6" type="ORF">GW590_13495</name>
</gene>
<keyword evidence="4 6" id="KW-0548">Nucleotidyltransferase</keyword>
<dbReference type="EMBL" id="JAADJU010000006">
    <property type="protein sequence ID" value="NMP27873.1"/>
    <property type="molecule type" value="Genomic_DNA"/>
</dbReference>
<dbReference type="AlphaFoldDB" id="A0A848MKT1"/>
<evidence type="ECO:0000256" key="2">
    <source>
        <dbReference type="ARBA" id="ARBA00016314"/>
    </source>
</evidence>
<dbReference type="GO" id="GO:0050519">
    <property type="term" value="F:holo-citrate lyase synthase activity"/>
    <property type="evidence" value="ECO:0007669"/>
    <property type="project" value="UniProtKB-EC"/>
</dbReference>
<dbReference type="NCBIfam" id="TIGR03124">
    <property type="entry name" value="citrate_citX"/>
    <property type="match status" value="1"/>
</dbReference>
<reference evidence="6 7" key="2">
    <citation type="submission" date="2020-06" db="EMBL/GenBank/DDBJ databases">
        <title>Polyphasic characterization of a Rahnella strain isolated from tree sap.</title>
        <authorList>
            <person name="Kim I.S."/>
        </authorList>
    </citation>
    <scope>NUCLEOTIDE SEQUENCE [LARGE SCALE GENOMIC DNA]</scope>
    <source>
        <strain evidence="6 7">SAP-1</strain>
    </source>
</reference>
<name>A0A848MKT1_9GAMM</name>
<evidence type="ECO:0000313" key="6">
    <source>
        <dbReference type="EMBL" id="NMP27873.1"/>
    </source>
</evidence>
<dbReference type="Pfam" id="PF03802">
    <property type="entry name" value="CitX"/>
    <property type="match status" value="1"/>
</dbReference>
<organism evidence="6 7">
    <name type="scientific">Rouxiella aceris</name>
    <dbReference type="NCBI Taxonomy" id="2703884"/>
    <lineage>
        <taxon>Bacteria</taxon>
        <taxon>Pseudomonadati</taxon>
        <taxon>Pseudomonadota</taxon>
        <taxon>Gammaproteobacteria</taxon>
        <taxon>Enterobacterales</taxon>
        <taxon>Yersiniaceae</taxon>
        <taxon>Rouxiella</taxon>
    </lineage>
</organism>
<keyword evidence="7" id="KW-1185">Reference proteome</keyword>
<accession>A0A848MKT1</accession>
<comment type="caution">
    <text evidence="6">The sequence shown here is derived from an EMBL/GenBank/DDBJ whole genome shotgun (WGS) entry which is preliminary data.</text>
</comment>